<dbReference type="NCBIfam" id="TIGR01050">
    <property type="entry name" value="rpsS_bact"/>
    <property type="match status" value="1"/>
</dbReference>
<dbReference type="PRINTS" id="PR00975">
    <property type="entry name" value="RIBOSOMALS19"/>
</dbReference>
<dbReference type="InterPro" id="IPR005732">
    <property type="entry name" value="Ribosomal_uS19_bac-type"/>
</dbReference>
<dbReference type="InterPro" id="IPR023575">
    <property type="entry name" value="Ribosomal_uS19_SF"/>
</dbReference>
<keyword evidence="3" id="KW-0694">RNA-binding</keyword>
<organism evidence="8">
    <name type="scientific">Histiona aroides</name>
    <name type="common">Flagellate</name>
    <dbReference type="NCBI Taxonomy" id="392300"/>
    <lineage>
        <taxon>Eukaryota</taxon>
        <taxon>Discoba</taxon>
        <taxon>Jakobida</taxon>
        <taxon>Histionina</taxon>
        <taxon>Histionidae</taxon>
        <taxon>Histiona</taxon>
    </lineage>
</organism>
<dbReference type="FunFam" id="3.30.860.10:FF:000001">
    <property type="entry name" value="30S ribosomal protein S19"/>
    <property type="match status" value="1"/>
</dbReference>
<evidence type="ECO:0000256" key="5">
    <source>
        <dbReference type="ARBA" id="ARBA00023274"/>
    </source>
</evidence>
<dbReference type="PIRSF" id="PIRSF002144">
    <property type="entry name" value="Ribosomal_S19"/>
    <property type="match status" value="1"/>
</dbReference>
<dbReference type="InterPro" id="IPR002222">
    <property type="entry name" value="Ribosomal_uS19"/>
</dbReference>
<dbReference type="GeneID" id="16029451"/>
<proteinExistence type="inferred from homology"/>
<comment type="similarity">
    <text evidence="1 7">Belongs to the universal ribosomal protein uS19 family.</text>
</comment>
<reference evidence="8" key="1">
    <citation type="journal article" date="2004" name="RNA">
        <title>Mitochondrial 3' tRNA editing in the jakobid Seculamonas ecuadoriensis: a novel mechanism and implications for tRNA processing.</title>
        <authorList>
            <person name="Leigh J."/>
            <person name="Lang B.F."/>
        </authorList>
    </citation>
    <scope>NUCLEOTIDE SEQUENCE</scope>
    <source>
        <strain evidence="8">ATCC 50634</strain>
    </source>
</reference>
<evidence type="ECO:0000256" key="6">
    <source>
        <dbReference type="ARBA" id="ARBA00035253"/>
    </source>
</evidence>
<dbReference type="AlphaFoldDB" id="M4QBT2"/>
<dbReference type="SUPFAM" id="SSF54570">
    <property type="entry name" value="Ribosomal protein S19"/>
    <property type="match status" value="1"/>
</dbReference>
<geneLocation type="mitochondrion" evidence="8"/>
<evidence type="ECO:0000313" key="8">
    <source>
        <dbReference type="EMBL" id="AGH24049.1"/>
    </source>
</evidence>
<dbReference type="PANTHER" id="PTHR11880:SF8">
    <property type="entry name" value="SMALL RIBOSOMAL SUBUNIT PROTEIN US19M"/>
    <property type="match status" value="1"/>
</dbReference>
<dbReference type="RefSeq" id="YP_007890555.1">
    <property type="nucleotide sequence ID" value="NC_021125.1"/>
</dbReference>
<dbReference type="GO" id="GO:0003735">
    <property type="term" value="F:structural constituent of ribosome"/>
    <property type="evidence" value="ECO:0007669"/>
    <property type="project" value="InterPro"/>
</dbReference>
<evidence type="ECO:0000256" key="2">
    <source>
        <dbReference type="ARBA" id="ARBA00022730"/>
    </source>
</evidence>
<dbReference type="EMBL" id="KC353353">
    <property type="protein sequence ID" value="AGH24049.1"/>
    <property type="molecule type" value="Genomic_DNA"/>
</dbReference>
<reference evidence="8" key="3">
    <citation type="journal article" date="2013" name="Genome Biol. Evol.">
        <title>Strikingly bacteria-like and gene-rich mitochondrial genomes throughout jakobid protists.</title>
        <authorList>
            <person name="Burger G."/>
            <person name="Gray M.W."/>
            <person name="Forget L."/>
            <person name="Lang B.F."/>
        </authorList>
    </citation>
    <scope>NUCLEOTIDE SEQUENCE</scope>
    <source>
        <strain evidence="8">ATCC 50634</strain>
    </source>
</reference>
<keyword evidence="4 7" id="KW-0689">Ribosomal protein</keyword>
<keyword evidence="5 7" id="KW-0687">Ribonucleoprotein</keyword>
<sequence length="88" mass="10237">MSRSIWKGPHVSAALLRKIEKYKKSKESKQKLNTWSRGSVILPDFIGLHFNIYNGCRWVPVLITDEMIGHKFGEFALTRKVAKHKKKK</sequence>
<keyword evidence="2" id="KW-0699">rRNA-binding</keyword>
<evidence type="ECO:0000256" key="3">
    <source>
        <dbReference type="ARBA" id="ARBA00022884"/>
    </source>
</evidence>
<dbReference type="GO" id="GO:0005763">
    <property type="term" value="C:mitochondrial small ribosomal subunit"/>
    <property type="evidence" value="ECO:0007669"/>
    <property type="project" value="TreeGrafter"/>
</dbReference>
<dbReference type="GO" id="GO:0000028">
    <property type="term" value="P:ribosomal small subunit assembly"/>
    <property type="evidence" value="ECO:0007669"/>
    <property type="project" value="TreeGrafter"/>
</dbReference>
<dbReference type="GO" id="GO:0019843">
    <property type="term" value="F:rRNA binding"/>
    <property type="evidence" value="ECO:0007669"/>
    <property type="project" value="UniProtKB-KW"/>
</dbReference>
<keyword evidence="8" id="KW-0496">Mitochondrion</keyword>
<evidence type="ECO:0000256" key="7">
    <source>
        <dbReference type="RuleBase" id="RU003485"/>
    </source>
</evidence>
<dbReference type="PANTHER" id="PTHR11880">
    <property type="entry name" value="RIBOSOMAL PROTEIN S19P FAMILY MEMBER"/>
    <property type="match status" value="1"/>
</dbReference>
<dbReference type="Pfam" id="PF00203">
    <property type="entry name" value="Ribosomal_S19"/>
    <property type="match status" value="1"/>
</dbReference>
<gene>
    <name evidence="8" type="primary">rps19</name>
</gene>
<dbReference type="Gene3D" id="3.30.860.10">
    <property type="entry name" value="30s Ribosomal Protein S19, Chain A"/>
    <property type="match status" value="1"/>
</dbReference>
<accession>M4QBT2</accession>
<protein>
    <recommendedName>
        <fullName evidence="6">Small ribosomal subunit protein uS19c</fullName>
    </recommendedName>
</protein>
<evidence type="ECO:0000256" key="4">
    <source>
        <dbReference type="ARBA" id="ARBA00022980"/>
    </source>
</evidence>
<dbReference type="HAMAP" id="MF_00531">
    <property type="entry name" value="Ribosomal_uS19"/>
    <property type="match status" value="1"/>
</dbReference>
<reference evidence="8" key="2">
    <citation type="journal article" date="2006" name="RNA">
        <title>Hybrid E. coli--Mitochondrial ribonuclease P RNAs are catalytically active.</title>
        <authorList>
            <person name="Seif E."/>
            <person name="Cadieux A."/>
            <person name="Lang B.F."/>
        </authorList>
    </citation>
    <scope>NUCLEOTIDE SEQUENCE</scope>
    <source>
        <strain evidence="8">ATCC 50634</strain>
    </source>
</reference>
<evidence type="ECO:0000256" key="1">
    <source>
        <dbReference type="ARBA" id="ARBA00007345"/>
    </source>
</evidence>
<name>M4QBT2_HISAR</name>
<dbReference type="GO" id="GO:0006412">
    <property type="term" value="P:translation"/>
    <property type="evidence" value="ECO:0007669"/>
    <property type="project" value="InterPro"/>
</dbReference>